<dbReference type="EMBL" id="UINC01004427">
    <property type="protein sequence ID" value="SVA14237.1"/>
    <property type="molecule type" value="Genomic_DNA"/>
</dbReference>
<reference evidence="1" key="1">
    <citation type="submission" date="2018-05" db="EMBL/GenBank/DDBJ databases">
        <authorList>
            <person name="Lanie J.A."/>
            <person name="Ng W.-L."/>
            <person name="Kazmierczak K.M."/>
            <person name="Andrzejewski T.M."/>
            <person name="Davidsen T.M."/>
            <person name="Wayne K.J."/>
            <person name="Tettelin H."/>
            <person name="Glass J.I."/>
            <person name="Rusch D."/>
            <person name="Podicherti R."/>
            <person name="Tsui H.-C.T."/>
            <person name="Winkler M.E."/>
        </authorList>
    </citation>
    <scope>NUCLEOTIDE SEQUENCE</scope>
</reference>
<accession>A0A381THJ2</accession>
<gene>
    <name evidence="1" type="ORF">METZ01_LOCUS67091</name>
</gene>
<sequence length="37" mass="4394">MKWLIAIVLILVIVYFEQFAITVLLQKNIDNFLTIKE</sequence>
<organism evidence="1">
    <name type="scientific">marine metagenome</name>
    <dbReference type="NCBI Taxonomy" id="408172"/>
    <lineage>
        <taxon>unclassified sequences</taxon>
        <taxon>metagenomes</taxon>
        <taxon>ecological metagenomes</taxon>
    </lineage>
</organism>
<name>A0A381THJ2_9ZZZZ</name>
<protein>
    <submittedName>
        <fullName evidence="1">Uncharacterized protein</fullName>
    </submittedName>
</protein>
<dbReference type="AlphaFoldDB" id="A0A381THJ2"/>
<proteinExistence type="predicted"/>
<evidence type="ECO:0000313" key="1">
    <source>
        <dbReference type="EMBL" id="SVA14237.1"/>
    </source>
</evidence>